<dbReference type="GeneID" id="95535051"/>
<name>A0ABX6AUH1_9ACTN</name>
<dbReference type="SUPFAM" id="SSF47090">
    <property type="entry name" value="PGBD-like"/>
    <property type="match status" value="1"/>
</dbReference>
<feature type="domain" description="Peptidoglycan binding-like" evidence="3">
    <location>
        <begin position="377"/>
        <end position="434"/>
    </location>
</feature>
<dbReference type="EMBL" id="CP023697">
    <property type="protein sequence ID" value="QEV06113.1"/>
    <property type="molecule type" value="Genomic_DNA"/>
</dbReference>
<accession>A0ABX6AUH1</accession>
<evidence type="ECO:0000313" key="5">
    <source>
        <dbReference type="Proteomes" id="UP000326041"/>
    </source>
</evidence>
<feature type="compositionally biased region" description="Basic and acidic residues" evidence="1">
    <location>
        <begin position="83"/>
        <end position="117"/>
    </location>
</feature>
<dbReference type="InterPro" id="IPR036366">
    <property type="entry name" value="PGBDSf"/>
</dbReference>
<feature type="compositionally biased region" description="Low complexity" evidence="1">
    <location>
        <begin position="170"/>
        <end position="180"/>
    </location>
</feature>
<keyword evidence="2" id="KW-1133">Transmembrane helix</keyword>
<evidence type="ECO:0000256" key="1">
    <source>
        <dbReference type="SAM" id="MobiDB-lite"/>
    </source>
</evidence>
<organism evidence="4 5">
    <name type="scientific">Streptomyces prasinus</name>
    <dbReference type="NCBI Taxonomy" id="67345"/>
    <lineage>
        <taxon>Bacteria</taxon>
        <taxon>Bacillati</taxon>
        <taxon>Actinomycetota</taxon>
        <taxon>Actinomycetes</taxon>
        <taxon>Kitasatosporales</taxon>
        <taxon>Streptomycetaceae</taxon>
        <taxon>Streptomyces</taxon>
    </lineage>
</organism>
<proteinExistence type="predicted"/>
<feature type="compositionally biased region" description="Low complexity" evidence="1">
    <location>
        <begin position="203"/>
        <end position="219"/>
    </location>
</feature>
<evidence type="ECO:0000256" key="2">
    <source>
        <dbReference type="SAM" id="Phobius"/>
    </source>
</evidence>
<feature type="region of interest" description="Disordered" evidence="1">
    <location>
        <begin position="1"/>
        <end position="234"/>
    </location>
</feature>
<gene>
    <name evidence="4" type="ORF">CP972_10835</name>
</gene>
<feature type="compositionally biased region" description="Low complexity" evidence="1">
    <location>
        <begin position="120"/>
        <end position="131"/>
    </location>
</feature>
<evidence type="ECO:0000259" key="3">
    <source>
        <dbReference type="Pfam" id="PF01471"/>
    </source>
</evidence>
<keyword evidence="2" id="KW-0812">Transmembrane</keyword>
<feature type="compositionally biased region" description="Low complexity" evidence="1">
    <location>
        <begin position="62"/>
        <end position="76"/>
    </location>
</feature>
<evidence type="ECO:0000313" key="4">
    <source>
        <dbReference type="EMBL" id="QEV06113.1"/>
    </source>
</evidence>
<keyword evidence="5" id="KW-1185">Reference proteome</keyword>
<dbReference type="Gene3D" id="1.10.101.10">
    <property type="entry name" value="PGBD-like superfamily/PGBD"/>
    <property type="match status" value="1"/>
</dbReference>
<reference evidence="4 5" key="1">
    <citation type="submission" date="2017-09" db="EMBL/GenBank/DDBJ databases">
        <authorList>
            <person name="Lee N."/>
            <person name="Cho B.-K."/>
        </authorList>
    </citation>
    <scope>NUCLEOTIDE SEQUENCE [LARGE SCALE GENOMIC DNA]</scope>
    <source>
        <strain evidence="4 5">ATCC 13879</strain>
    </source>
</reference>
<sequence>MDDSTGTPCPECGTPGNRDNTPSCACTPHASDALRDARTAQPAEPGDITPLRIRPYVELDDGTTSAPAAPTTPNSGGAPGGDRAPEPEAGREAGRDERTPRDGETARGGEMTQDRGTPRGGEAAPGAPQPADATMQLRAVTPDALAAPEAPRTSEDPDATSVLPSAAPVTASQSSPLAAPLAPPTTEPSATDLNLFDSTRPLRAVPAAAGPYAGHGPAPDDGDPPPPGGRRRRATLLVAAGAVVAVIGAAGWASGLFAHETPSRDDALPKGVRASVPDAPSDAAPAAPATSASGSPEASATASASATPSGSASPSASPSASESGAGSEASASAAPSDAAEPSATAPATTAPAEAPEEAEEPDGGTVAGPALRRGDHGPEVAGLQQRLSKVYLYNDAAHGRFNRRTEDAVRTYQWSRGIRGDELGVYGPETRARLEAETAGR</sequence>
<dbReference type="Proteomes" id="UP000326041">
    <property type="component" value="Chromosome"/>
</dbReference>
<protein>
    <submittedName>
        <fullName evidence="4">Peptidoglycan-binding protein</fullName>
    </submittedName>
</protein>
<dbReference type="Pfam" id="PF01471">
    <property type="entry name" value="PG_binding_1"/>
    <property type="match status" value="1"/>
</dbReference>
<dbReference type="InterPro" id="IPR002477">
    <property type="entry name" value="Peptidoglycan-bd-like"/>
</dbReference>
<dbReference type="RefSeq" id="WP_055608322.1">
    <property type="nucleotide sequence ID" value="NZ_CP023697.1"/>
</dbReference>
<feature type="compositionally biased region" description="Low complexity" evidence="1">
    <location>
        <begin position="277"/>
        <end position="353"/>
    </location>
</feature>
<feature type="transmembrane region" description="Helical" evidence="2">
    <location>
        <begin position="236"/>
        <end position="258"/>
    </location>
</feature>
<dbReference type="InterPro" id="IPR036365">
    <property type="entry name" value="PGBD-like_sf"/>
</dbReference>
<keyword evidence="2" id="KW-0472">Membrane</keyword>
<feature type="region of interest" description="Disordered" evidence="1">
    <location>
        <begin position="260"/>
        <end position="382"/>
    </location>
</feature>